<feature type="transmembrane region" description="Helical" evidence="1">
    <location>
        <begin position="380"/>
        <end position="397"/>
    </location>
</feature>
<keyword evidence="1" id="KW-1133">Transmembrane helix</keyword>
<dbReference type="Proteomes" id="UP000034078">
    <property type="component" value="Unassembled WGS sequence"/>
</dbReference>
<feature type="transmembrane region" description="Helical" evidence="1">
    <location>
        <begin position="216"/>
        <end position="236"/>
    </location>
</feature>
<feature type="transmembrane region" description="Helical" evidence="1">
    <location>
        <begin position="489"/>
        <end position="510"/>
    </location>
</feature>
<comment type="caution">
    <text evidence="2">The sequence shown here is derived from an EMBL/GenBank/DDBJ whole genome shotgun (WGS) entry which is preliminary data.</text>
</comment>
<keyword evidence="1" id="KW-0812">Transmembrane</keyword>
<protein>
    <submittedName>
        <fullName evidence="2">Uncharacterized protein</fullName>
    </submittedName>
</protein>
<feature type="transmembrane region" description="Helical" evidence="1">
    <location>
        <begin position="248"/>
        <end position="271"/>
    </location>
</feature>
<evidence type="ECO:0000313" key="3">
    <source>
        <dbReference type="Proteomes" id="UP000034078"/>
    </source>
</evidence>
<name>A0A837IFB7_9BACT</name>
<keyword evidence="1" id="KW-0472">Membrane</keyword>
<organism evidence="2 3">
    <name type="scientific">Candidatus Collierbacteria bacterium GW2011_GWB2_45_17</name>
    <dbReference type="NCBI Taxonomy" id="1618388"/>
    <lineage>
        <taxon>Bacteria</taxon>
        <taxon>Candidatus Collieribacteriota</taxon>
    </lineage>
</organism>
<proteinExistence type="predicted"/>
<gene>
    <name evidence="2" type="ORF">UX01_C0002G0029</name>
</gene>
<feature type="transmembrane region" description="Helical" evidence="1">
    <location>
        <begin position="409"/>
        <end position="433"/>
    </location>
</feature>
<evidence type="ECO:0000313" key="2">
    <source>
        <dbReference type="EMBL" id="KKU01063.1"/>
    </source>
</evidence>
<feature type="transmembrane region" description="Helical" evidence="1">
    <location>
        <begin position="306"/>
        <end position="329"/>
    </location>
</feature>
<reference evidence="2 3" key="1">
    <citation type="journal article" date="2015" name="Nature">
        <title>rRNA introns, odd ribosomes, and small enigmatic genomes across a large radiation of phyla.</title>
        <authorList>
            <person name="Brown C.T."/>
            <person name="Hug L.A."/>
            <person name="Thomas B.C."/>
            <person name="Sharon I."/>
            <person name="Castelle C.J."/>
            <person name="Singh A."/>
            <person name="Wilkins M.J."/>
            <person name="Williams K.H."/>
            <person name="Banfield J.F."/>
        </authorList>
    </citation>
    <scope>NUCLEOTIDE SEQUENCE [LARGE SCALE GENOMIC DNA]</scope>
</reference>
<sequence>MRPVQKYLSLIFLAILLSASLFFVAFIPTVQAVDLPFFPGIPGIAQPKTLQDYAKEFCDKRSGDLMNLETWYSGKCASGVDTLSGEGVGFVDIIILQGVEWVNTLMLGSPQDNFLDSVTKQLKLLKAFKDKLSSGNITPSQIDMASINGGGIIPSIAGLSGKLITTKPASSVDYLAYVSSNLKNHHVINEAYAAGPGYGFQALAPILPLWRAFRNIAYLLFALGFVLYGVMIMFRVRIDSKTAATIQLAIPKLIVTLLLITFSYAIVGFLIDISTVVTAMMISVLKVGGIISFDVHPLIDMASGRFLGAVGSFIVNTISAIIVAPFIFFNLLIGGAIGIVVTVIADIIGVVSGIGLLISIIIFIAVGISYFKLILKLFQAYFSIIINLIFSPVILLGNLMPGSNATGSWLMSIVGNLAVFPVASFFLVLSYALMVQPILSFFPNWIPGLGGTNALETLLGVRSFSTAGNIWTPPLTIGAGIVSSNPNPIIGSSVGSLMLATIGFGLLLMASKYCEMVEKALKTPPFPYGAAIGEALKYGVNTHESWAKKGYAGAPSKVRDYLGSKYGGPDADTRPVLKGTNINAGELFGGKK</sequence>
<accession>A0A837IFB7</accession>
<dbReference type="AlphaFoldDB" id="A0A837IFB7"/>
<dbReference type="EMBL" id="LCKO01000002">
    <property type="protein sequence ID" value="KKU01063.1"/>
    <property type="molecule type" value="Genomic_DNA"/>
</dbReference>
<evidence type="ECO:0000256" key="1">
    <source>
        <dbReference type="SAM" id="Phobius"/>
    </source>
</evidence>
<feature type="transmembrane region" description="Helical" evidence="1">
    <location>
        <begin position="335"/>
        <end position="368"/>
    </location>
</feature>